<proteinExistence type="predicted"/>
<name>A0A225VJA4_9STRA</name>
<comment type="caution">
    <text evidence="2">The sequence shown here is derived from an EMBL/GenBank/DDBJ whole genome shotgun (WGS) entry which is preliminary data.</text>
</comment>
<protein>
    <submittedName>
        <fullName evidence="2">Uncharacterized protein</fullName>
    </submittedName>
</protein>
<dbReference type="EMBL" id="NBNE01004567">
    <property type="protein sequence ID" value="OWZ05184.1"/>
    <property type="molecule type" value="Genomic_DNA"/>
</dbReference>
<evidence type="ECO:0000313" key="3">
    <source>
        <dbReference type="Proteomes" id="UP000198211"/>
    </source>
</evidence>
<sequence>MVGISAKDLPYEELHVGDVIEYYSQTFVCGDRRGHRVTTVLSIDQLEESPVTIATEEILTLSTLIKRVRDSAGMSVEWSKWRKIRSFTLSNGNISLPTDRERLGERMTTIVTEVIGSIRRSGAASDSPDPVIEDHTSAACSLARTCSSFHQDGSTATRKGPEDPQTRSPAEAVDESKVVDEGEGRWKISERMCFTTGQLAVQAVKHLLFIKAKTWWSLVGAEWTAS</sequence>
<organism evidence="2 3">
    <name type="scientific">Phytophthora megakarya</name>
    <dbReference type="NCBI Taxonomy" id="4795"/>
    <lineage>
        <taxon>Eukaryota</taxon>
        <taxon>Sar</taxon>
        <taxon>Stramenopiles</taxon>
        <taxon>Oomycota</taxon>
        <taxon>Peronosporomycetes</taxon>
        <taxon>Peronosporales</taxon>
        <taxon>Peronosporaceae</taxon>
        <taxon>Phytophthora</taxon>
    </lineage>
</organism>
<evidence type="ECO:0000313" key="2">
    <source>
        <dbReference type="EMBL" id="OWZ05184.1"/>
    </source>
</evidence>
<dbReference type="AlphaFoldDB" id="A0A225VJA4"/>
<feature type="region of interest" description="Disordered" evidence="1">
    <location>
        <begin position="150"/>
        <end position="178"/>
    </location>
</feature>
<reference evidence="3" key="1">
    <citation type="submission" date="2017-03" db="EMBL/GenBank/DDBJ databases">
        <title>Phytopthora megakarya and P. palmivora, two closely related causual agents of cacao black pod achieved similar genome size and gene model numbers by different mechanisms.</title>
        <authorList>
            <person name="Ali S."/>
            <person name="Shao J."/>
            <person name="Larry D.J."/>
            <person name="Kronmiller B."/>
            <person name="Shen D."/>
            <person name="Strem M.D."/>
            <person name="Melnick R.L."/>
            <person name="Guiltinan M.J."/>
            <person name="Tyler B.M."/>
            <person name="Meinhardt L.W."/>
            <person name="Bailey B.A."/>
        </authorList>
    </citation>
    <scope>NUCLEOTIDE SEQUENCE [LARGE SCALE GENOMIC DNA]</scope>
    <source>
        <strain evidence="3">zdho120</strain>
    </source>
</reference>
<dbReference type="STRING" id="4795.A0A225VJA4"/>
<gene>
    <name evidence="2" type="ORF">PHMEG_00022770</name>
</gene>
<keyword evidence="3" id="KW-1185">Reference proteome</keyword>
<evidence type="ECO:0000256" key="1">
    <source>
        <dbReference type="SAM" id="MobiDB-lite"/>
    </source>
</evidence>
<dbReference type="OrthoDB" id="79647at2759"/>
<dbReference type="Proteomes" id="UP000198211">
    <property type="component" value="Unassembled WGS sequence"/>
</dbReference>
<accession>A0A225VJA4</accession>